<evidence type="ECO:0000313" key="1">
    <source>
        <dbReference type="EMBL" id="TVV74751.1"/>
    </source>
</evidence>
<dbReference type="RefSeq" id="WP_162527182.1">
    <property type="nucleotide sequence ID" value="NZ_VNIM01000028.1"/>
</dbReference>
<dbReference type="AlphaFoldDB" id="A0A558R5U0"/>
<dbReference type="Proteomes" id="UP000318681">
    <property type="component" value="Unassembled WGS sequence"/>
</dbReference>
<dbReference type="EMBL" id="VNIM01000028">
    <property type="protein sequence ID" value="TVV74751.1"/>
    <property type="molecule type" value="Genomic_DNA"/>
</dbReference>
<comment type="caution">
    <text evidence="1">The sequence shown here is derived from an EMBL/GenBank/DDBJ whole genome shotgun (WGS) entry which is preliminary data.</text>
</comment>
<name>A0A558R5U0_9SPHN</name>
<accession>A0A558R5U0</accession>
<gene>
    <name evidence="1" type="ORF">FOY91_08855</name>
</gene>
<proteinExistence type="predicted"/>
<sequence>MKLGGWRFYQPSFFGPPVLAFNIRPGLHVSSFNVDVGGPRETVPTRLIIEIQSDGLVRRFDDGAQLYRCVIQGPSRLLRYSSGRCSRRADDDFELILSHITNPAAFAGIRGSFELRSSGWNLQGTRELANVAYAYLTSLPSVASEEDLRRIAMSSDAVIRFQTTSSRPREETLELAVYRESTTGRTARLPVSVATDLLAPPHLLIHRPLGDQAYYEVVGPEIYRVGVQPGVTLAYANATATVDPGSLKRFDYVVVGDASTLNGLAAPYDEEETREVVHIERLDVGLDLFDFWQANQNSDQVSNRSPEQRMFSVPA</sequence>
<protein>
    <submittedName>
        <fullName evidence="1">Uncharacterized protein</fullName>
    </submittedName>
</protein>
<reference evidence="1 2" key="1">
    <citation type="submission" date="2019-07" db="EMBL/GenBank/DDBJ databases">
        <title>Sphingomonas solaris sp. nov., isolated from a solar panel from Boston, Massachusetts.</title>
        <authorList>
            <person name="Tanner K."/>
            <person name="Pascual J."/>
            <person name="Mancuso C."/>
            <person name="Pereto J."/>
            <person name="Khalil A."/>
            <person name="Vilanova C."/>
        </authorList>
    </citation>
    <scope>NUCLEOTIDE SEQUENCE [LARGE SCALE GENOMIC DNA]</scope>
    <source>
        <strain evidence="1 2">R4DWN</strain>
    </source>
</reference>
<organism evidence="1 2">
    <name type="scientific">Alterirhizorhabdus solaris</name>
    <dbReference type="NCBI Taxonomy" id="2529389"/>
    <lineage>
        <taxon>Bacteria</taxon>
        <taxon>Pseudomonadati</taxon>
        <taxon>Pseudomonadota</taxon>
        <taxon>Alphaproteobacteria</taxon>
        <taxon>Sphingomonadales</taxon>
        <taxon>Rhizorhabdaceae</taxon>
        <taxon>Alterirhizorhabdus</taxon>
    </lineage>
</organism>
<evidence type="ECO:0000313" key="2">
    <source>
        <dbReference type="Proteomes" id="UP000318681"/>
    </source>
</evidence>
<keyword evidence="2" id="KW-1185">Reference proteome</keyword>